<geneLocation type="mitochondrion" evidence="10"/>
<comment type="catalytic activity">
    <reaction evidence="8 9">
        <text>a ubiquinone + NADH + 5 H(+)(in) = a ubiquinol + NAD(+) + 4 H(+)(out)</text>
        <dbReference type="Rhea" id="RHEA:29091"/>
        <dbReference type="Rhea" id="RHEA-COMP:9565"/>
        <dbReference type="Rhea" id="RHEA-COMP:9566"/>
        <dbReference type="ChEBI" id="CHEBI:15378"/>
        <dbReference type="ChEBI" id="CHEBI:16389"/>
        <dbReference type="ChEBI" id="CHEBI:17976"/>
        <dbReference type="ChEBI" id="CHEBI:57540"/>
        <dbReference type="ChEBI" id="CHEBI:57945"/>
        <dbReference type="EC" id="7.1.1.2"/>
    </reaction>
</comment>
<name>A0A7D7A5N6_9NEOP</name>
<dbReference type="GO" id="GO:0030964">
    <property type="term" value="C:NADH dehydrogenase complex"/>
    <property type="evidence" value="ECO:0007669"/>
    <property type="project" value="TreeGrafter"/>
</dbReference>
<keyword evidence="6 9" id="KW-1133">Transmembrane helix</keyword>
<protein>
    <recommendedName>
        <fullName evidence="3 9">NADH-ubiquinone oxidoreductase chain 3</fullName>
        <ecNumber evidence="9">7.1.1.2</ecNumber>
    </recommendedName>
</protein>
<dbReference type="PANTHER" id="PTHR11058">
    <property type="entry name" value="NADH-UBIQUINONE OXIDOREDUCTASE CHAIN 3"/>
    <property type="match status" value="1"/>
</dbReference>
<evidence type="ECO:0000256" key="9">
    <source>
        <dbReference type="RuleBase" id="RU003640"/>
    </source>
</evidence>
<keyword evidence="7 9" id="KW-0472">Membrane</keyword>
<keyword evidence="9" id="KW-0520">NAD</keyword>
<evidence type="ECO:0000313" key="10">
    <source>
        <dbReference type="EMBL" id="QLY90090.1"/>
    </source>
</evidence>
<comment type="similarity">
    <text evidence="2 9">Belongs to the complex I subunit 3 family.</text>
</comment>
<evidence type="ECO:0000256" key="6">
    <source>
        <dbReference type="ARBA" id="ARBA00022989"/>
    </source>
</evidence>
<dbReference type="PANTHER" id="PTHR11058:SF9">
    <property type="entry name" value="NADH-UBIQUINONE OXIDOREDUCTASE CHAIN 3"/>
    <property type="match status" value="1"/>
</dbReference>
<gene>
    <name evidence="10" type="primary">nad3</name>
</gene>
<evidence type="ECO:0000256" key="8">
    <source>
        <dbReference type="ARBA" id="ARBA00049551"/>
    </source>
</evidence>
<comment type="function">
    <text evidence="9">Core subunit of the mitochondrial membrane respiratory chain NADH dehydrogenase (Complex I) which catalyzes electron transfer from NADH through the respiratory chain, using ubiquinone as an electron acceptor. Essential for the catalytic activity of complex I.</text>
</comment>
<dbReference type="Pfam" id="PF00507">
    <property type="entry name" value="Oxidored_q4"/>
    <property type="match status" value="1"/>
</dbReference>
<dbReference type="GO" id="GO:0031966">
    <property type="term" value="C:mitochondrial membrane"/>
    <property type="evidence" value="ECO:0007669"/>
    <property type="project" value="UniProtKB-SubCell"/>
</dbReference>
<feature type="transmembrane region" description="Helical" evidence="9">
    <location>
        <begin position="6"/>
        <end position="25"/>
    </location>
</feature>
<keyword evidence="9 10" id="KW-0496">Mitochondrion</keyword>
<dbReference type="InterPro" id="IPR000440">
    <property type="entry name" value="NADH_UbQ/plastoQ_OxRdtase_su3"/>
</dbReference>
<evidence type="ECO:0000256" key="2">
    <source>
        <dbReference type="ARBA" id="ARBA00008472"/>
    </source>
</evidence>
<feature type="transmembrane region" description="Helical" evidence="9">
    <location>
        <begin position="88"/>
        <end position="106"/>
    </location>
</feature>
<accession>A0A7D7A5N6</accession>
<comment type="subcellular location">
    <subcellularLocation>
        <location evidence="1">Membrane</location>
    </subcellularLocation>
    <subcellularLocation>
        <location evidence="9">Mitochondrion membrane</location>
        <topology evidence="9">Multi-pass membrane protein</topology>
    </subcellularLocation>
</comment>
<proteinExistence type="inferred from homology"/>
<keyword evidence="9" id="KW-0830">Ubiquinone</keyword>
<evidence type="ECO:0000256" key="5">
    <source>
        <dbReference type="ARBA" id="ARBA00022692"/>
    </source>
</evidence>
<keyword evidence="9" id="KW-0679">Respiratory chain</keyword>
<dbReference type="GO" id="GO:0008137">
    <property type="term" value="F:NADH dehydrogenase (ubiquinone) activity"/>
    <property type="evidence" value="ECO:0007669"/>
    <property type="project" value="UniProtKB-UniRule"/>
</dbReference>
<organism evidence="10">
    <name type="scientific">Ylodes simulans</name>
    <dbReference type="NCBI Taxonomy" id="2719101"/>
    <lineage>
        <taxon>Eukaryota</taxon>
        <taxon>Metazoa</taxon>
        <taxon>Ecdysozoa</taxon>
        <taxon>Arthropoda</taxon>
        <taxon>Hexapoda</taxon>
        <taxon>Insecta</taxon>
        <taxon>Pterygota</taxon>
        <taxon>Neoptera</taxon>
        <taxon>Endopterygota</taxon>
        <taxon>Trichoptera</taxon>
        <taxon>Integripalpia</taxon>
        <taxon>Brevitentoria</taxon>
        <taxon>Leptoceroidea</taxon>
        <taxon>Leptoceridae</taxon>
        <taxon>Leptocerinae</taxon>
        <taxon>Triaenodini</taxon>
        <taxon>Ylodes</taxon>
    </lineage>
</organism>
<keyword evidence="5 9" id="KW-0812">Transmembrane</keyword>
<evidence type="ECO:0000256" key="3">
    <source>
        <dbReference type="ARBA" id="ARBA00021007"/>
    </source>
</evidence>
<reference evidence="10" key="1">
    <citation type="submission" date="2020-06" db="EMBL/GenBank/DDBJ databases">
        <title>DNAmark Project.</title>
        <authorList>
            <person name="Leerhoei F."/>
        </authorList>
    </citation>
    <scope>NUCLEOTIDE SEQUENCE</scope>
    <source>
        <strain evidence="10">DM551</strain>
    </source>
</reference>
<keyword evidence="4 9" id="KW-0813">Transport</keyword>
<evidence type="ECO:0000256" key="7">
    <source>
        <dbReference type="ARBA" id="ARBA00023136"/>
    </source>
</evidence>
<dbReference type="EMBL" id="MT584152">
    <property type="protein sequence ID" value="QLY90090.1"/>
    <property type="molecule type" value="Genomic_DNA"/>
</dbReference>
<dbReference type="EC" id="7.1.1.2" evidence="9"/>
<dbReference type="Gene3D" id="1.20.58.1610">
    <property type="entry name" value="NADH:ubiquinone/plastoquinone oxidoreductase, chain 3"/>
    <property type="match status" value="1"/>
</dbReference>
<evidence type="ECO:0000256" key="4">
    <source>
        <dbReference type="ARBA" id="ARBA00022448"/>
    </source>
</evidence>
<sequence>MYMMISIILIIIVLTMILKTLMMLISKKMKKSLEKLSPFECGFNPINNNRISFSIHFFLISIIFLIFDVEITLIVPMILVYLKSNLMYWYLTCLYFFLILLFSLYFEWKIQMLKWTN</sequence>
<dbReference type="AlphaFoldDB" id="A0A7D7A5N6"/>
<keyword evidence="9" id="KW-1278">Translocase</keyword>
<keyword evidence="9" id="KW-0249">Electron transport</keyword>
<feature type="transmembrane region" description="Helical" evidence="9">
    <location>
        <begin position="57"/>
        <end position="82"/>
    </location>
</feature>
<evidence type="ECO:0000256" key="1">
    <source>
        <dbReference type="ARBA" id="ARBA00004370"/>
    </source>
</evidence>
<dbReference type="InterPro" id="IPR038430">
    <property type="entry name" value="NDAH_ubi_oxred_su3_sf"/>
</dbReference>